<accession>A0ABS1UXQ1</accession>
<dbReference type="RefSeq" id="WP_202823966.1">
    <property type="nucleotide sequence ID" value="NZ_JAEUXJ010000001.1"/>
</dbReference>
<protein>
    <submittedName>
        <fullName evidence="1">Acyl-CoA thioesterase</fullName>
    </submittedName>
</protein>
<evidence type="ECO:0000313" key="1">
    <source>
        <dbReference type="EMBL" id="MBL6454248.1"/>
    </source>
</evidence>
<proteinExistence type="predicted"/>
<dbReference type="Proteomes" id="UP000606490">
    <property type="component" value="Unassembled WGS sequence"/>
</dbReference>
<dbReference type="SUPFAM" id="SSF54637">
    <property type="entry name" value="Thioesterase/thiol ester dehydrase-isomerase"/>
    <property type="match status" value="1"/>
</dbReference>
<dbReference type="CDD" id="cd00586">
    <property type="entry name" value="4HBT"/>
    <property type="match status" value="1"/>
</dbReference>
<name>A0ABS1UXQ1_9PROT</name>
<dbReference type="InterPro" id="IPR029069">
    <property type="entry name" value="HotDog_dom_sf"/>
</dbReference>
<dbReference type="EMBL" id="JAEUXJ010000001">
    <property type="protein sequence ID" value="MBL6454248.1"/>
    <property type="molecule type" value="Genomic_DNA"/>
</dbReference>
<sequence>MSDFSRQFLVHWNDCDPAGIVFHAHYIRWMDEGFTDMTRARGVDFAALAAEDPHFRGSPLVDVRCGFRAPARFADVLEHRIAPPVFGAGRSYRLLHRFLLPDGRLAAEGEQTRIWGRDEGEGLRAVPMPPEIAARLAEG</sequence>
<dbReference type="Gene3D" id="3.10.129.10">
    <property type="entry name" value="Hotdog Thioesterase"/>
    <property type="match status" value="1"/>
</dbReference>
<reference evidence="1 2" key="1">
    <citation type="submission" date="2021-01" db="EMBL/GenBank/DDBJ databases">
        <title>Belnapia mucosa sp. nov. and Belnapia arida sp. nov., isolated from the Tabernas Desert (Almeria, Spain).</title>
        <authorList>
            <person name="Molina-Menor E."/>
            <person name="Vidal-Verdu A."/>
            <person name="Calonge A."/>
            <person name="Satari L."/>
            <person name="Pereto Magraner J."/>
            <person name="Porcar Miralles M."/>
        </authorList>
    </citation>
    <scope>NUCLEOTIDE SEQUENCE [LARGE SCALE GENOMIC DNA]</scope>
    <source>
        <strain evidence="1 2">T6</strain>
    </source>
</reference>
<evidence type="ECO:0000313" key="2">
    <source>
        <dbReference type="Proteomes" id="UP000606490"/>
    </source>
</evidence>
<gene>
    <name evidence="1" type="ORF">JMJ55_02860</name>
</gene>
<keyword evidence="2" id="KW-1185">Reference proteome</keyword>
<dbReference type="Pfam" id="PF13279">
    <property type="entry name" value="4HBT_2"/>
    <property type="match status" value="1"/>
</dbReference>
<organism evidence="1 2">
    <name type="scientific">Belnapia mucosa</name>
    <dbReference type="NCBI Taxonomy" id="2804532"/>
    <lineage>
        <taxon>Bacteria</taxon>
        <taxon>Pseudomonadati</taxon>
        <taxon>Pseudomonadota</taxon>
        <taxon>Alphaproteobacteria</taxon>
        <taxon>Acetobacterales</taxon>
        <taxon>Roseomonadaceae</taxon>
        <taxon>Belnapia</taxon>
    </lineage>
</organism>
<comment type="caution">
    <text evidence="1">The sequence shown here is derived from an EMBL/GenBank/DDBJ whole genome shotgun (WGS) entry which is preliminary data.</text>
</comment>